<organism evidence="1 2">
    <name type="scientific">Cryptosporangium phraense</name>
    <dbReference type="NCBI Taxonomy" id="2593070"/>
    <lineage>
        <taxon>Bacteria</taxon>
        <taxon>Bacillati</taxon>
        <taxon>Actinomycetota</taxon>
        <taxon>Actinomycetes</taxon>
        <taxon>Cryptosporangiales</taxon>
        <taxon>Cryptosporangiaceae</taxon>
        <taxon>Cryptosporangium</taxon>
    </lineage>
</organism>
<evidence type="ECO:0000313" key="1">
    <source>
        <dbReference type="EMBL" id="TQS45849.1"/>
    </source>
</evidence>
<dbReference type="RefSeq" id="WP_142703256.1">
    <property type="nucleotide sequence ID" value="NZ_VIRS01000003.1"/>
</dbReference>
<dbReference type="InParanoid" id="A0A545AWY9"/>
<accession>A0A545AWY9</accession>
<evidence type="ECO:0000313" key="2">
    <source>
        <dbReference type="Proteomes" id="UP000317982"/>
    </source>
</evidence>
<dbReference type="Proteomes" id="UP000317982">
    <property type="component" value="Unassembled WGS sequence"/>
</dbReference>
<gene>
    <name evidence="1" type="ORF">FL583_04830</name>
</gene>
<keyword evidence="2" id="KW-1185">Reference proteome</keyword>
<dbReference type="AlphaFoldDB" id="A0A545AWY9"/>
<comment type="caution">
    <text evidence="1">The sequence shown here is derived from an EMBL/GenBank/DDBJ whole genome shotgun (WGS) entry which is preliminary data.</text>
</comment>
<reference evidence="1 2" key="1">
    <citation type="submission" date="2019-07" db="EMBL/GenBank/DDBJ databases">
        <title>Cryptosporangium phraense sp. nov., isolated from plant litter.</title>
        <authorList>
            <person name="Suriyachadkun C."/>
        </authorList>
    </citation>
    <scope>NUCLEOTIDE SEQUENCE [LARGE SCALE GENOMIC DNA]</scope>
    <source>
        <strain evidence="1 2">A-T 5661</strain>
    </source>
</reference>
<name>A0A545AWY9_9ACTN</name>
<proteinExistence type="predicted"/>
<dbReference type="EMBL" id="VIRS01000003">
    <property type="protein sequence ID" value="TQS45849.1"/>
    <property type="molecule type" value="Genomic_DNA"/>
</dbReference>
<dbReference type="SUPFAM" id="SSF159894">
    <property type="entry name" value="YgaC/TfoX-N like"/>
    <property type="match status" value="1"/>
</dbReference>
<sequence>MSPDEYFAEIVDDLAPEGVRPGKMFGRQALKFEDKVLAVYHRDDMVFKLGAGTPPHSEALALAGAELFDPSGKGRPFKDWVLVPVDHAERWASYAGASLSHLRG</sequence>
<protein>
    <submittedName>
        <fullName evidence="1">TfoX/Sxy family protein</fullName>
    </submittedName>
</protein>
<dbReference type="OrthoDB" id="4558596at2"/>